<dbReference type="Proteomes" id="UP000238206">
    <property type="component" value="Unassembled WGS sequence"/>
</dbReference>
<gene>
    <name evidence="1" type="ORF">C5615_29860</name>
</gene>
<reference evidence="1 2" key="1">
    <citation type="submission" date="2018-02" db="EMBL/GenBank/DDBJ databases">
        <title>Draft genome sequencing of Burkholderia cepacia Y14-15.</title>
        <authorList>
            <person name="Zheng B.-X."/>
        </authorList>
    </citation>
    <scope>NUCLEOTIDE SEQUENCE [LARGE SCALE GENOMIC DNA]</scope>
    <source>
        <strain evidence="1 2">Y14-15</strain>
    </source>
</reference>
<protein>
    <submittedName>
        <fullName evidence="1">Uncharacterized protein</fullName>
    </submittedName>
</protein>
<comment type="caution">
    <text evidence="1">The sequence shown here is derived from an EMBL/GenBank/DDBJ whole genome shotgun (WGS) entry which is preliminary data.</text>
</comment>
<evidence type="ECO:0000313" key="1">
    <source>
        <dbReference type="EMBL" id="PQP13119.1"/>
    </source>
</evidence>
<organism evidence="1 2">
    <name type="scientific">Burkholderia cepacia</name>
    <name type="common">Pseudomonas cepacia</name>
    <dbReference type="NCBI Taxonomy" id="292"/>
    <lineage>
        <taxon>Bacteria</taxon>
        <taxon>Pseudomonadati</taxon>
        <taxon>Pseudomonadota</taxon>
        <taxon>Betaproteobacteria</taxon>
        <taxon>Burkholderiales</taxon>
        <taxon>Burkholderiaceae</taxon>
        <taxon>Burkholderia</taxon>
        <taxon>Burkholderia cepacia complex</taxon>
    </lineage>
</organism>
<dbReference type="AlphaFoldDB" id="A0A2S8IEM1"/>
<dbReference type="EMBL" id="PUIQ01000048">
    <property type="protein sequence ID" value="PQP13119.1"/>
    <property type="molecule type" value="Genomic_DNA"/>
</dbReference>
<sequence length="115" mass="12296">MTAEQQGHNEFVTFSSDAYNAGFSLKLYVDGGVRSSAALASVNKALGKPFGQVPLAVRALAFALHQDGYLVECSAQGASWFPVTEPKFDAMTYYRLLPKAGMPEAPATETDPASF</sequence>
<accession>A0A2S8IEM1</accession>
<dbReference type="RefSeq" id="WP_105392911.1">
    <property type="nucleotide sequence ID" value="NZ_PUIQ01000048.1"/>
</dbReference>
<name>A0A2S8IEM1_BURCE</name>
<evidence type="ECO:0000313" key="2">
    <source>
        <dbReference type="Proteomes" id="UP000238206"/>
    </source>
</evidence>
<proteinExistence type="predicted"/>